<name>A0AB34JSW5_PRYPA</name>
<evidence type="ECO:0000256" key="2">
    <source>
        <dbReference type="ARBA" id="ARBA00022803"/>
    </source>
</evidence>
<evidence type="ECO:0000313" key="5">
    <source>
        <dbReference type="Proteomes" id="UP001515480"/>
    </source>
</evidence>
<evidence type="ECO:0000256" key="3">
    <source>
        <dbReference type="PROSITE-ProRule" id="PRU00339"/>
    </source>
</evidence>
<dbReference type="Pfam" id="PF07719">
    <property type="entry name" value="TPR_2"/>
    <property type="match status" value="1"/>
</dbReference>
<feature type="repeat" description="TPR" evidence="3">
    <location>
        <begin position="11"/>
        <end position="44"/>
    </location>
</feature>
<gene>
    <name evidence="4" type="ORF">AB1Y20_019022</name>
</gene>
<proteinExistence type="predicted"/>
<dbReference type="Pfam" id="PF00515">
    <property type="entry name" value="TPR_1"/>
    <property type="match status" value="1"/>
</dbReference>
<comment type="caution">
    <text evidence="4">The sequence shown here is derived from an EMBL/GenBank/DDBJ whole genome shotgun (WGS) entry which is preliminary data.</text>
</comment>
<sequence>MTSHDAAPLTSEALRLQGNAALAKGDHAAAHAFYSRAIELEPANHLLFSNRAAANANMRQWAAALADSERCVALAPDWAKGYTRKGASHYALNQFSEAVAAYAKAVELAPDDASSVAALEDARKAEARQQIEAQLLPAVLAFAKRKQAGQQLIQERNYSGAAVEYREALKSMQELMEKLPPSDGGPIRAQLQQLKKSMESELVAAVQRQREAAQ</sequence>
<dbReference type="EMBL" id="JBGBPQ010000005">
    <property type="protein sequence ID" value="KAL1524113.1"/>
    <property type="molecule type" value="Genomic_DNA"/>
</dbReference>
<accession>A0AB34JSW5</accession>
<dbReference type="Gene3D" id="1.25.40.10">
    <property type="entry name" value="Tetratricopeptide repeat domain"/>
    <property type="match status" value="1"/>
</dbReference>
<dbReference type="PROSITE" id="PS50005">
    <property type="entry name" value="TPR"/>
    <property type="match status" value="2"/>
</dbReference>
<keyword evidence="2 3" id="KW-0802">TPR repeat</keyword>
<feature type="repeat" description="TPR" evidence="3">
    <location>
        <begin position="79"/>
        <end position="112"/>
    </location>
</feature>
<dbReference type="GO" id="GO:0051879">
    <property type="term" value="F:Hsp90 protein binding"/>
    <property type="evidence" value="ECO:0007669"/>
    <property type="project" value="TreeGrafter"/>
</dbReference>
<dbReference type="Proteomes" id="UP001515480">
    <property type="component" value="Unassembled WGS sequence"/>
</dbReference>
<dbReference type="AlphaFoldDB" id="A0AB34JSW5"/>
<evidence type="ECO:0000256" key="1">
    <source>
        <dbReference type="ARBA" id="ARBA00022737"/>
    </source>
</evidence>
<dbReference type="SMART" id="SM00028">
    <property type="entry name" value="TPR"/>
    <property type="match status" value="3"/>
</dbReference>
<keyword evidence="5" id="KW-1185">Reference proteome</keyword>
<evidence type="ECO:0000313" key="4">
    <source>
        <dbReference type="EMBL" id="KAL1524113.1"/>
    </source>
</evidence>
<reference evidence="4 5" key="1">
    <citation type="journal article" date="2024" name="Science">
        <title>Giant polyketide synthase enzymes in the biosynthesis of giant marine polyether toxins.</title>
        <authorList>
            <person name="Fallon T.R."/>
            <person name="Shende V.V."/>
            <person name="Wierzbicki I.H."/>
            <person name="Pendleton A.L."/>
            <person name="Watervoot N.F."/>
            <person name="Auber R.P."/>
            <person name="Gonzalez D.J."/>
            <person name="Wisecaver J.H."/>
            <person name="Moore B.S."/>
        </authorList>
    </citation>
    <scope>NUCLEOTIDE SEQUENCE [LARGE SCALE GENOMIC DNA]</scope>
    <source>
        <strain evidence="4 5">12B1</strain>
    </source>
</reference>
<keyword evidence="1" id="KW-0677">Repeat</keyword>
<dbReference type="PANTHER" id="PTHR22904">
    <property type="entry name" value="TPR REPEAT CONTAINING PROTEIN"/>
    <property type="match status" value="1"/>
</dbReference>
<dbReference type="InterPro" id="IPR011990">
    <property type="entry name" value="TPR-like_helical_dom_sf"/>
</dbReference>
<dbReference type="PROSITE" id="PS50293">
    <property type="entry name" value="TPR_REGION"/>
    <property type="match status" value="1"/>
</dbReference>
<dbReference type="InterPro" id="IPR019734">
    <property type="entry name" value="TPR_rpt"/>
</dbReference>
<dbReference type="PANTHER" id="PTHR22904:SF533">
    <property type="entry name" value="HSP70-HSP90 ORGANIZING PROTEIN 3"/>
    <property type="match status" value="1"/>
</dbReference>
<dbReference type="SUPFAM" id="SSF48452">
    <property type="entry name" value="TPR-like"/>
    <property type="match status" value="1"/>
</dbReference>
<organism evidence="4 5">
    <name type="scientific">Prymnesium parvum</name>
    <name type="common">Toxic golden alga</name>
    <dbReference type="NCBI Taxonomy" id="97485"/>
    <lineage>
        <taxon>Eukaryota</taxon>
        <taxon>Haptista</taxon>
        <taxon>Haptophyta</taxon>
        <taxon>Prymnesiophyceae</taxon>
        <taxon>Prymnesiales</taxon>
        <taxon>Prymnesiaceae</taxon>
        <taxon>Prymnesium</taxon>
    </lineage>
</organism>
<dbReference type="InterPro" id="IPR013105">
    <property type="entry name" value="TPR_2"/>
</dbReference>
<protein>
    <submittedName>
        <fullName evidence="4">Uncharacterized protein</fullName>
    </submittedName>
</protein>